<evidence type="ECO:0000313" key="8">
    <source>
        <dbReference type="Proteomes" id="UP000439903"/>
    </source>
</evidence>
<keyword evidence="8" id="KW-1185">Reference proteome</keyword>
<sequence length="177" mass="20254">MSFSRQQRSRRQQQRGTYVTKACTNCQQKHAKCSGRVTCERCTLRNLECTFIGSSKKRGPKTNIILNGSENDFGGIFVLSSVIPNRVQGHTSTLSSTSEYLQQPNNINEFILYSNFYEEQDVHAFQESGPVLYQAHTDTGYSMQNNNIIDNTYINNNIFFLHDDLSSDNNHINLFHN</sequence>
<comment type="caution">
    <text evidence="7">The sequence shown here is derived from an EMBL/GenBank/DDBJ whole genome shotgun (WGS) entry which is preliminary data.</text>
</comment>
<keyword evidence="3" id="KW-0238">DNA-binding</keyword>
<dbReference type="PROSITE" id="PS50048">
    <property type="entry name" value="ZN2_CY6_FUNGAL_2"/>
    <property type="match status" value="1"/>
</dbReference>
<dbReference type="GO" id="GO:0043565">
    <property type="term" value="F:sequence-specific DNA binding"/>
    <property type="evidence" value="ECO:0007669"/>
    <property type="project" value="TreeGrafter"/>
</dbReference>
<keyword evidence="5" id="KW-0539">Nucleus</keyword>
<evidence type="ECO:0000259" key="6">
    <source>
        <dbReference type="PROSITE" id="PS50048"/>
    </source>
</evidence>
<protein>
    <recommendedName>
        <fullName evidence="6">Zn(2)-C6 fungal-type domain-containing protein</fullName>
    </recommendedName>
</protein>
<dbReference type="OrthoDB" id="2740448at2759"/>
<dbReference type="InterPro" id="IPR051711">
    <property type="entry name" value="Stress_Response_Reg"/>
</dbReference>
<organism evidence="7 8">
    <name type="scientific">Gigaspora margarita</name>
    <dbReference type="NCBI Taxonomy" id="4874"/>
    <lineage>
        <taxon>Eukaryota</taxon>
        <taxon>Fungi</taxon>
        <taxon>Fungi incertae sedis</taxon>
        <taxon>Mucoromycota</taxon>
        <taxon>Glomeromycotina</taxon>
        <taxon>Glomeromycetes</taxon>
        <taxon>Diversisporales</taxon>
        <taxon>Gigasporaceae</taxon>
        <taxon>Gigaspora</taxon>
    </lineage>
</organism>
<dbReference type="CDD" id="cd00067">
    <property type="entry name" value="GAL4"/>
    <property type="match status" value="1"/>
</dbReference>
<gene>
    <name evidence="7" type="ORF">F8M41_018046</name>
</gene>
<proteinExistence type="predicted"/>
<dbReference type="GO" id="GO:0045944">
    <property type="term" value="P:positive regulation of transcription by RNA polymerase II"/>
    <property type="evidence" value="ECO:0007669"/>
    <property type="project" value="TreeGrafter"/>
</dbReference>
<dbReference type="InterPro" id="IPR036864">
    <property type="entry name" value="Zn2-C6_fun-type_DNA-bd_sf"/>
</dbReference>
<keyword evidence="4" id="KW-0804">Transcription</keyword>
<dbReference type="Proteomes" id="UP000439903">
    <property type="component" value="Unassembled WGS sequence"/>
</dbReference>
<name>A0A8H4AMB7_GIGMA</name>
<dbReference type="SMART" id="SM00066">
    <property type="entry name" value="GAL4"/>
    <property type="match status" value="1"/>
</dbReference>
<dbReference type="AlphaFoldDB" id="A0A8H4AMB7"/>
<comment type="subcellular location">
    <subcellularLocation>
        <location evidence="1">Nucleus</location>
    </subcellularLocation>
</comment>
<dbReference type="GO" id="GO:0008270">
    <property type="term" value="F:zinc ion binding"/>
    <property type="evidence" value="ECO:0007669"/>
    <property type="project" value="InterPro"/>
</dbReference>
<feature type="domain" description="Zn(2)-C6 fungal-type" evidence="6">
    <location>
        <begin position="22"/>
        <end position="51"/>
    </location>
</feature>
<keyword evidence="2" id="KW-0805">Transcription regulation</keyword>
<evidence type="ECO:0000256" key="3">
    <source>
        <dbReference type="ARBA" id="ARBA00023125"/>
    </source>
</evidence>
<dbReference type="GO" id="GO:0005634">
    <property type="term" value="C:nucleus"/>
    <property type="evidence" value="ECO:0007669"/>
    <property type="project" value="UniProtKB-SubCell"/>
</dbReference>
<evidence type="ECO:0000256" key="4">
    <source>
        <dbReference type="ARBA" id="ARBA00023163"/>
    </source>
</evidence>
<dbReference type="PANTHER" id="PTHR47540">
    <property type="entry name" value="THIAMINE REPRESSIBLE GENES REGULATORY PROTEIN THI5"/>
    <property type="match status" value="1"/>
</dbReference>
<dbReference type="Pfam" id="PF00172">
    <property type="entry name" value="Zn_clus"/>
    <property type="match status" value="1"/>
</dbReference>
<accession>A0A8H4AMB7</accession>
<evidence type="ECO:0000256" key="2">
    <source>
        <dbReference type="ARBA" id="ARBA00023015"/>
    </source>
</evidence>
<dbReference type="SUPFAM" id="SSF57701">
    <property type="entry name" value="Zn2/Cys6 DNA-binding domain"/>
    <property type="match status" value="1"/>
</dbReference>
<dbReference type="GO" id="GO:0000981">
    <property type="term" value="F:DNA-binding transcription factor activity, RNA polymerase II-specific"/>
    <property type="evidence" value="ECO:0007669"/>
    <property type="project" value="InterPro"/>
</dbReference>
<dbReference type="PANTHER" id="PTHR47540:SF2">
    <property type="entry name" value="ZN(II)2CYS6 TRANSCRIPTION FACTOR (EUROFUNG)"/>
    <property type="match status" value="1"/>
</dbReference>
<dbReference type="InterPro" id="IPR001138">
    <property type="entry name" value="Zn2Cys6_DnaBD"/>
</dbReference>
<dbReference type="Gene3D" id="4.10.240.10">
    <property type="entry name" value="Zn(2)-C6 fungal-type DNA-binding domain"/>
    <property type="match status" value="1"/>
</dbReference>
<dbReference type="EMBL" id="WTPW01000428">
    <property type="protein sequence ID" value="KAF0512253.1"/>
    <property type="molecule type" value="Genomic_DNA"/>
</dbReference>
<reference evidence="7 8" key="1">
    <citation type="journal article" date="2019" name="Environ. Microbiol.">
        <title>At the nexus of three kingdoms: the genome of the mycorrhizal fungus Gigaspora margarita provides insights into plant, endobacterial and fungal interactions.</title>
        <authorList>
            <person name="Venice F."/>
            <person name="Ghignone S."/>
            <person name="Salvioli di Fossalunga A."/>
            <person name="Amselem J."/>
            <person name="Novero M."/>
            <person name="Xianan X."/>
            <person name="Sedzielewska Toro K."/>
            <person name="Morin E."/>
            <person name="Lipzen A."/>
            <person name="Grigoriev I.V."/>
            <person name="Henrissat B."/>
            <person name="Martin F.M."/>
            <person name="Bonfante P."/>
        </authorList>
    </citation>
    <scope>NUCLEOTIDE SEQUENCE [LARGE SCALE GENOMIC DNA]</scope>
    <source>
        <strain evidence="7 8">BEG34</strain>
    </source>
</reference>
<evidence type="ECO:0000256" key="1">
    <source>
        <dbReference type="ARBA" id="ARBA00004123"/>
    </source>
</evidence>
<evidence type="ECO:0000313" key="7">
    <source>
        <dbReference type="EMBL" id="KAF0512253.1"/>
    </source>
</evidence>
<evidence type="ECO:0000256" key="5">
    <source>
        <dbReference type="ARBA" id="ARBA00023242"/>
    </source>
</evidence>